<gene>
    <name evidence="1" type="ORF">C8A05DRAFT_34751</name>
</gene>
<dbReference type="InterPro" id="IPR036866">
    <property type="entry name" value="RibonucZ/Hydroxyglut_hydro"/>
</dbReference>
<comment type="caution">
    <text evidence="1">The sequence shown here is derived from an EMBL/GenBank/DDBJ whole genome shotgun (WGS) entry which is preliminary data.</text>
</comment>
<reference evidence="1" key="2">
    <citation type="submission" date="2023-05" db="EMBL/GenBank/DDBJ databases">
        <authorList>
            <consortium name="Lawrence Berkeley National Laboratory"/>
            <person name="Steindorff A."/>
            <person name="Hensen N."/>
            <person name="Bonometti L."/>
            <person name="Westerberg I."/>
            <person name="Brannstrom I.O."/>
            <person name="Guillou S."/>
            <person name="Cros-Aarteil S."/>
            <person name="Calhoun S."/>
            <person name="Haridas S."/>
            <person name="Kuo A."/>
            <person name="Mondo S."/>
            <person name="Pangilinan J."/>
            <person name="Riley R."/>
            <person name="Labutti K."/>
            <person name="Andreopoulos B."/>
            <person name="Lipzen A."/>
            <person name="Chen C."/>
            <person name="Yanf M."/>
            <person name="Daum C."/>
            <person name="Ng V."/>
            <person name="Clum A."/>
            <person name="Ohm R."/>
            <person name="Martin F."/>
            <person name="Silar P."/>
            <person name="Natvig D."/>
            <person name="Lalanne C."/>
            <person name="Gautier V."/>
            <person name="Ament-Velasquez S.L."/>
            <person name="Kruys A."/>
            <person name="Hutchinson M.I."/>
            <person name="Powell A.J."/>
            <person name="Barry K."/>
            <person name="Miller A.N."/>
            <person name="Grigoriev I.V."/>
            <person name="Debuchy R."/>
            <person name="Gladieux P."/>
            <person name="Thoren M.H."/>
            <person name="Johannesson H."/>
        </authorList>
    </citation>
    <scope>NUCLEOTIDE SEQUENCE</scope>
    <source>
        <strain evidence="1">CBS 103.79</strain>
    </source>
</reference>
<accession>A0AAN6RS99</accession>
<proteinExistence type="predicted"/>
<evidence type="ECO:0000313" key="2">
    <source>
        <dbReference type="Proteomes" id="UP001303889"/>
    </source>
</evidence>
<sequence length="126" mass="13825">MSDLRPAVYTAPPTPAVRLPQASITADWSPISCTLIYSTQEAVLGDHFFGLPLLLEAFPSAVPVATEGTVRHMEQQIQEPYYTATWKTRFPNGQIAKPFQLAQALPYNPNALMLGAYGVFKDSKLA</sequence>
<dbReference type="SUPFAM" id="SSF56281">
    <property type="entry name" value="Metallo-hydrolase/oxidoreductase"/>
    <property type="match status" value="1"/>
</dbReference>
<organism evidence="1 2">
    <name type="scientific">Staphylotrichum tortipilum</name>
    <dbReference type="NCBI Taxonomy" id="2831512"/>
    <lineage>
        <taxon>Eukaryota</taxon>
        <taxon>Fungi</taxon>
        <taxon>Dikarya</taxon>
        <taxon>Ascomycota</taxon>
        <taxon>Pezizomycotina</taxon>
        <taxon>Sordariomycetes</taxon>
        <taxon>Sordariomycetidae</taxon>
        <taxon>Sordariales</taxon>
        <taxon>Chaetomiaceae</taxon>
        <taxon>Staphylotrichum</taxon>
    </lineage>
</organism>
<evidence type="ECO:0000313" key="1">
    <source>
        <dbReference type="EMBL" id="KAK3901562.1"/>
    </source>
</evidence>
<dbReference type="AlphaFoldDB" id="A0AAN6RS99"/>
<dbReference type="EMBL" id="MU855570">
    <property type="protein sequence ID" value="KAK3901562.1"/>
    <property type="molecule type" value="Genomic_DNA"/>
</dbReference>
<protein>
    <submittedName>
        <fullName evidence="1">Uncharacterized protein</fullName>
    </submittedName>
</protein>
<keyword evidence="2" id="KW-1185">Reference proteome</keyword>
<dbReference type="Proteomes" id="UP001303889">
    <property type="component" value="Unassembled WGS sequence"/>
</dbReference>
<reference evidence="1" key="1">
    <citation type="journal article" date="2023" name="Mol. Phylogenet. Evol.">
        <title>Genome-scale phylogeny and comparative genomics of the fungal order Sordariales.</title>
        <authorList>
            <person name="Hensen N."/>
            <person name="Bonometti L."/>
            <person name="Westerberg I."/>
            <person name="Brannstrom I.O."/>
            <person name="Guillou S."/>
            <person name="Cros-Aarteil S."/>
            <person name="Calhoun S."/>
            <person name="Haridas S."/>
            <person name="Kuo A."/>
            <person name="Mondo S."/>
            <person name="Pangilinan J."/>
            <person name="Riley R."/>
            <person name="LaButti K."/>
            <person name="Andreopoulos B."/>
            <person name="Lipzen A."/>
            <person name="Chen C."/>
            <person name="Yan M."/>
            <person name="Daum C."/>
            <person name="Ng V."/>
            <person name="Clum A."/>
            <person name="Steindorff A."/>
            <person name="Ohm R.A."/>
            <person name="Martin F."/>
            <person name="Silar P."/>
            <person name="Natvig D.O."/>
            <person name="Lalanne C."/>
            <person name="Gautier V."/>
            <person name="Ament-Velasquez S.L."/>
            <person name="Kruys A."/>
            <person name="Hutchinson M.I."/>
            <person name="Powell A.J."/>
            <person name="Barry K."/>
            <person name="Miller A.N."/>
            <person name="Grigoriev I.V."/>
            <person name="Debuchy R."/>
            <person name="Gladieux P."/>
            <person name="Hiltunen Thoren M."/>
            <person name="Johannesson H."/>
        </authorList>
    </citation>
    <scope>NUCLEOTIDE SEQUENCE</scope>
    <source>
        <strain evidence="1">CBS 103.79</strain>
    </source>
</reference>
<name>A0AAN6RS99_9PEZI</name>